<evidence type="ECO:0000313" key="2">
    <source>
        <dbReference type="Proteomes" id="UP001152519"/>
    </source>
</evidence>
<protein>
    <submittedName>
        <fullName evidence="1">Uncharacterized protein</fullName>
    </submittedName>
</protein>
<dbReference type="EMBL" id="CAJSLV010000053">
    <property type="protein sequence ID" value="CAG6394165.1"/>
    <property type="molecule type" value="Genomic_DNA"/>
</dbReference>
<dbReference type="AlphaFoldDB" id="A0A9W4DV86"/>
<dbReference type="Proteomes" id="UP001152519">
    <property type="component" value="Unassembled WGS sequence"/>
</dbReference>
<proteinExistence type="predicted"/>
<reference evidence="1" key="1">
    <citation type="submission" date="2021-05" db="EMBL/GenBank/DDBJ databases">
        <authorList>
            <person name="Arsene-Ploetze F."/>
        </authorList>
    </citation>
    <scope>NUCLEOTIDE SEQUENCE</scope>
    <source>
        <strain evidence="1">DSM 42138</strain>
    </source>
</reference>
<gene>
    <name evidence="1" type="ORF">SCOCK_240118</name>
</gene>
<accession>A0A9W4DV86</accession>
<name>A0A9W4DV86_9ACTN</name>
<sequence length="66" mass="6494">MSAPSGRRPAPAAQRGRGVRANLYSGIARLRQGTVNSAQETAAGTPGLLASCVAEPGPSGAPPGPQ</sequence>
<keyword evidence="2" id="KW-1185">Reference proteome</keyword>
<evidence type="ECO:0000313" key="1">
    <source>
        <dbReference type="EMBL" id="CAG6394165.1"/>
    </source>
</evidence>
<organism evidence="1 2">
    <name type="scientific">Actinacidiphila cocklensis</name>
    <dbReference type="NCBI Taxonomy" id="887465"/>
    <lineage>
        <taxon>Bacteria</taxon>
        <taxon>Bacillati</taxon>
        <taxon>Actinomycetota</taxon>
        <taxon>Actinomycetes</taxon>
        <taxon>Kitasatosporales</taxon>
        <taxon>Streptomycetaceae</taxon>
        <taxon>Actinacidiphila</taxon>
    </lineage>
</organism>
<comment type="caution">
    <text evidence="1">The sequence shown here is derived from an EMBL/GenBank/DDBJ whole genome shotgun (WGS) entry which is preliminary data.</text>
</comment>